<keyword evidence="1" id="KW-1133">Transmembrane helix</keyword>
<evidence type="ECO:0000313" key="2">
    <source>
        <dbReference type="EMBL" id="MFC0633518.1"/>
    </source>
</evidence>
<keyword evidence="1" id="KW-0472">Membrane</keyword>
<protein>
    <submittedName>
        <fullName evidence="2">Uncharacterized protein</fullName>
    </submittedName>
</protein>
<name>A0ABV6R4K4_9CAUL</name>
<gene>
    <name evidence="2" type="ORF">ACFFGE_06465</name>
</gene>
<dbReference type="EMBL" id="JBHLSW010000004">
    <property type="protein sequence ID" value="MFC0633518.1"/>
    <property type="molecule type" value="Genomic_DNA"/>
</dbReference>
<keyword evidence="3" id="KW-1185">Reference proteome</keyword>
<reference evidence="2 3" key="1">
    <citation type="submission" date="2024-09" db="EMBL/GenBank/DDBJ databases">
        <authorList>
            <person name="Sun Q."/>
            <person name="Mori K."/>
        </authorList>
    </citation>
    <scope>NUCLEOTIDE SEQUENCE [LARGE SCALE GENOMIC DNA]</scope>
    <source>
        <strain evidence="2 3">NCAIM B.02621</strain>
    </source>
</reference>
<proteinExistence type="predicted"/>
<organism evidence="2 3">
    <name type="scientific">Brevundimonas balnearis</name>
    <dbReference type="NCBI Taxonomy" id="1572858"/>
    <lineage>
        <taxon>Bacteria</taxon>
        <taxon>Pseudomonadati</taxon>
        <taxon>Pseudomonadota</taxon>
        <taxon>Alphaproteobacteria</taxon>
        <taxon>Caulobacterales</taxon>
        <taxon>Caulobacteraceae</taxon>
        <taxon>Brevundimonas</taxon>
    </lineage>
</organism>
<sequence length="45" mass="4774">MALLHPADRAAADPSKPHPALCFFTGLGVIFAGGLGIHLLFRLIF</sequence>
<dbReference type="Proteomes" id="UP001589906">
    <property type="component" value="Unassembled WGS sequence"/>
</dbReference>
<feature type="transmembrane region" description="Helical" evidence="1">
    <location>
        <begin position="20"/>
        <end position="41"/>
    </location>
</feature>
<evidence type="ECO:0000256" key="1">
    <source>
        <dbReference type="SAM" id="Phobius"/>
    </source>
</evidence>
<accession>A0ABV6R4K4</accession>
<dbReference type="RefSeq" id="WP_376835432.1">
    <property type="nucleotide sequence ID" value="NZ_JBHLSW010000004.1"/>
</dbReference>
<comment type="caution">
    <text evidence="2">The sequence shown here is derived from an EMBL/GenBank/DDBJ whole genome shotgun (WGS) entry which is preliminary data.</text>
</comment>
<evidence type="ECO:0000313" key="3">
    <source>
        <dbReference type="Proteomes" id="UP001589906"/>
    </source>
</evidence>
<keyword evidence="1" id="KW-0812">Transmembrane</keyword>